<organism evidence="6 7">
    <name type="scientific">Prorocentrum cordatum</name>
    <dbReference type="NCBI Taxonomy" id="2364126"/>
    <lineage>
        <taxon>Eukaryota</taxon>
        <taxon>Sar</taxon>
        <taxon>Alveolata</taxon>
        <taxon>Dinophyceae</taxon>
        <taxon>Prorocentrales</taxon>
        <taxon>Prorocentraceae</taxon>
        <taxon>Prorocentrum</taxon>
    </lineage>
</organism>
<dbReference type="PRINTS" id="PR00380">
    <property type="entry name" value="KINESINHEAVY"/>
</dbReference>
<keyword evidence="4" id="KW-0493">Microtubule</keyword>
<keyword evidence="3 4" id="KW-0505">Motor protein</keyword>
<feature type="domain" description="Kinesin motor" evidence="5">
    <location>
        <begin position="1"/>
        <end position="271"/>
    </location>
</feature>
<comment type="caution">
    <text evidence="6">The sequence shown here is derived from an EMBL/GenBank/DDBJ whole genome shotgun (WGS) entry which is preliminary data.</text>
</comment>
<dbReference type="InterPro" id="IPR019821">
    <property type="entry name" value="Kinesin_motor_CS"/>
</dbReference>
<dbReference type="PANTHER" id="PTHR47968">
    <property type="entry name" value="CENTROMERE PROTEIN E"/>
    <property type="match status" value="1"/>
</dbReference>
<reference evidence="6" key="1">
    <citation type="submission" date="2023-10" db="EMBL/GenBank/DDBJ databases">
        <authorList>
            <person name="Chen Y."/>
            <person name="Shah S."/>
            <person name="Dougan E. K."/>
            <person name="Thang M."/>
            <person name="Chan C."/>
        </authorList>
    </citation>
    <scope>NUCLEOTIDE SEQUENCE [LARGE SCALE GENOMIC DNA]</scope>
</reference>
<name>A0ABN9SVN0_9DINO</name>
<sequence length="300" mass="33095">MVAKPVIEDVLGGVNGTIFAYGQTGSGKTFTITGGAERYADRGLIPRSIAYMFEAFRSRSARYKMHISYLEVYQNAGYDLLRDDGATRLEDLPKVNIREDEDGNMHLKNLSVCQAASEEEALNLLFMGDTNRVVAETPMNDASTRSHCLFIMWVDSESGGSDVVRRSKLHLVDLAGSERISNTGVTGKLATEAKAINLSLHYLERVIVALHSRSRGQDTHVPYRDSMMTSVLRDSLGGNCRTTMVACAAVESSNIPESISTCSFAQRVAQIKNNAKVNEELDPKLLIARLKRELAELKQE</sequence>
<protein>
    <recommendedName>
        <fullName evidence="4">Kinesin-like protein</fullName>
    </recommendedName>
</protein>
<evidence type="ECO:0000313" key="6">
    <source>
        <dbReference type="EMBL" id="CAK0836471.1"/>
    </source>
</evidence>
<dbReference type="SUPFAM" id="SSF52540">
    <property type="entry name" value="P-loop containing nucleoside triphosphate hydrolases"/>
    <property type="match status" value="1"/>
</dbReference>
<dbReference type="EMBL" id="CAUYUJ010013592">
    <property type="protein sequence ID" value="CAK0836471.1"/>
    <property type="molecule type" value="Genomic_DNA"/>
</dbReference>
<keyword evidence="2 3" id="KW-0067">ATP-binding</keyword>
<accession>A0ABN9SVN0</accession>
<evidence type="ECO:0000256" key="3">
    <source>
        <dbReference type="PROSITE-ProRule" id="PRU00283"/>
    </source>
</evidence>
<dbReference type="InterPro" id="IPR001752">
    <property type="entry name" value="Kinesin_motor_dom"/>
</dbReference>
<feature type="non-terminal residue" evidence="6">
    <location>
        <position position="300"/>
    </location>
</feature>
<dbReference type="PANTHER" id="PTHR47968:SF67">
    <property type="entry name" value="KINESIN MOTOR DOMAIN-CONTAINING PROTEIN"/>
    <property type="match status" value="1"/>
</dbReference>
<evidence type="ECO:0000256" key="4">
    <source>
        <dbReference type="RuleBase" id="RU000394"/>
    </source>
</evidence>
<dbReference type="SMART" id="SM00129">
    <property type="entry name" value="KISc"/>
    <property type="match status" value="1"/>
</dbReference>
<feature type="binding site" evidence="3">
    <location>
        <begin position="22"/>
        <end position="29"/>
    </location>
    <ligand>
        <name>ATP</name>
        <dbReference type="ChEBI" id="CHEBI:30616"/>
    </ligand>
</feature>
<evidence type="ECO:0000256" key="1">
    <source>
        <dbReference type="ARBA" id="ARBA00022741"/>
    </source>
</evidence>
<dbReference type="PROSITE" id="PS50067">
    <property type="entry name" value="KINESIN_MOTOR_2"/>
    <property type="match status" value="1"/>
</dbReference>
<comment type="similarity">
    <text evidence="3 4">Belongs to the TRAFAC class myosin-kinesin ATPase superfamily. Kinesin family.</text>
</comment>
<keyword evidence="1 3" id="KW-0547">Nucleotide-binding</keyword>
<dbReference type="PROSITE" id="PS00411">
    <property type="entry name" value="KINESIN_MOTOR_1"/>
    <property type="match status" value="1"/>
</dbReference>
<dbReference type="Proteomes" id="UP001189429">
    <property type="component" value="Unassembled WGS sequence"/>
</dbReference>
<evidence type="ECO:0000256" key="2">
    <source>
        <dbReference type="ARBA" id="ARBA00022840"/>
    </source>
</evidence>
<dbReference type="InterPro" id="IPR027640">
    <property type="entry name" value="Kinesin-like_fam"/>
</dbReference>
<evidence type="ECO:0000259" key="5">
    <source>
        <dbReference type="PROSITE" id="PS50067"/>
    </source>
</evidence>
<gene>
    <name evidence="6" type="ORF">PCOR1329_LOCUS32940</name>
</gene>
<keyword evidence="7" id="KW-1185">Reference proteome</keyword>
<dbReference type="InterPro" id="IPR036961">
    <property type="entry name" value="Kinesin_motor_dom_sf"/>
</dbReference>
<proteinExistence type="inferred from homology"/>
<evidence type="ECO:0000313" key="7">
    <source>
        <dbReference type="Proteomes" id="UP001189429"/>
    </source>
</evidence>
<dbReference type="Pfam" id="PF00225">
    <property type="entry name" value="Kinesin"/>
    <property type="match status" value="1"/>
</dbReference>
<dbReference type="InterPro" id="IPR027417">
    <property type="entry name" value="P-loop_NTPase"/>
</dbReference>
<dbReference type="Gene3D" id="3.40.850.10">
    <property type="entry name" value="Kinesin motor domain"/>
    <property type="match status" value="1"/>
</dbReference>